<reference evidence="2" key="1">
    <citation type="submission" date="2022-05" db="EMBL/GenBank/DDBJ databases">
        <title>Brevundimonas albigilva TT17 genome sequence.</title>
        <authorList>
            <person name="Lee K."/>
            <person name="Son H."/>
        </authorList>
    </citation>
    <scope>NUCLEOTIDE SEQUENCE</scope>
    <source>
        <strain evidence="2">TT17</strain>
    </source>
</reference>
<evidence type="ECO:0000313" key="2">
    <source>
        <dbReference type="EMBL" id="URI15304.1"/>
    </source>
</evidence>
<name>A0ABY4SN14_9CAUL</name>
<dbReference type="EMBL" id="CP097649">
    <property type="protein sequence ID" value="URI15304.1"/>
    <property type="molecule type" value="Genomic_DNA"/>
</dbReference>
<dbReference type="Proteomes" id="UP001055429">
    <property type="component" value="Chromosome"/>
</dbReference>
<proteinExistence type="predicted"/>
<protein>
    <recommendedName>
        <fullName evidence="4">Lipoprotein</fullName>
    </recommendedName>
</protein>
<feature type="signal peptide" evidence="1">
    <location>
        <begin position="1"/>
        <end position="21"/>
    </location>
</feature>
<keyword evidence="3" id="KW-1185">Reference proteome</keyword>
<feature type="chain" id="PRO_5047154469" description="Lipoprotein" evidence="1">
    <location>
        <begin position="22"/>
        <end position="135"/>
    </location>
</feature>
<accession>A0ABY4SN14</accession>
<gene>
    <name evidence="2" type="ORF">M8231_16190</name>
</gene>
<dbReference type="RefSeq" id="WP_249749283.1">
    <property type="nucleotide sequence ID" value="NZ_CP097298.1"/>
</dbReference>
<evidence type="ECO:0008006" key="4">
    <source>
        <dbReference type="Google" id="ProtNLM"/>
    </source>
</evidence>
<evidence type="ECO:0000313" key="3">
    <source>
        <dbReference type="Proteomes" id="UP001055429"/>
    </source>
</evidence>
<evidence type="ECO:0000256" key="1">
    <source>
        <dbReference type="SAM" id="SignalP"/>
    </source>
</evidence>
<organism evidence="2 3">
    <name type="scientific">Brevundimonas albigilva</name>
    <dbReference type="NCBI Taxonomy" id="1312364"/>
    <lineage>
        <taxon>Bacteria</taxon>
        <taxon>Pseudomonadati</taxon>
        <taxon>Pseudomonadota</taxon>
        <taxon>Alphaproteobacteria</taxon>
        <taxon>Caulobacterales</taxon>
        <taxon>Caulobacteraceae</taxon>
        <taxon>Brevundimonas</taxon>
    </lineage>
</organism>
<sequence>MKLIAAIVVAGLVGFANPASACRWIGNHRALVHSAAPPMLPAGAIALDVEIEPEDDDSLYLNGLTARVRRVVAGDFDRAIVTLRLKARGSCDHPFENGSAGLIVGFLMPDETLAPLLVQQQSNYQLQSSGRAAAP</sequence>
<keyword evidence="1" id="KW-0732">Signal</keyword>